<sequence length="122" mass="13905">MAGFSLSEISYIEYIATHQDANVTRLANALYMTRGAISKITKKLQQKGIVASYQKPDNKKEIYFTLTDEGRRIDAIHNDLHDKFITSDKAVFEQFSSEALDTVIAFVTAYNQHLDQEMLPKK</sequence>
<protein>
    <submittedName>
        <fullName evidence="5">MarR family transcriptional regulator</fullName>
    </submittedName>
</protein>
<dbReference type="EMBL" id="BLLH01000003">
    <property type="protein sequence ID" value="GFH40438.1"/>
    <property type="molecule type" value="Genomic_DNA"/>
</dbReference>
<dbReference type="PANTHER" id="PTHR35790:SF4">
    <property type="entry name" value="HTH-TYPE TRANSCRIPTIONAL REGULATOR PCHR"/>
    <property type="match status" value="1"/>
</dbReference>
<dbReference type="Proteomes" id="UP000475928">
    <property type="component" value="Unassembled WGS sequence"/>
</dbReference>
<reference evidence="5 6" key="1">
    <citation type="submission" date="2020-02" db="EMBL/GenBank/DDBJ databases">
        <title>Draft genome sequence of Lactococcus sp. Hs20B0-1.</title>
        <authorList>
            <person name="Noda S."/>
            <person name="Yuki M."/>
            <person name="Ohkuma M."/>
        </authorList>
    </citation>
    <scope>NUCLEOTIDE SEQUENCE [LARGE SCALE GENOMIC DNA]</scope>
    <source>
        <strain evidence="5 6">Hs20B0-1</strain>
    </source>
</reference>
<evidence type="ECO:0000313" key="5">
    <source>
        <dbReference type="EMBL" id="GFH40438.1"/>
    </source>
</evidence>
<keyword evidence="2" id="KW-0238">DNA-binding</keyword>
<dbReference type="PROSITE" id="PS50995">
    <property type="entry name" value="HTH_MARR_2"/>
    <property type="match status" value="1"/>
</dbReference>
<keyword evidence="3" id="KW-0804">Transcription</keyword>
<evidence type="ECO:0000256" key="2">
    <source>
        <dbReference type="ARBA" id="ARBA00023125"/>
    </source>
</evidence>
<keyword evidence="6" id="KW-1185">Reference proteome</keyword>
<dbReference type="InterPro" id="IPR000835">
    <property type="entry name" value="HTH_MarR-typ"/>
</dbReference>
<keyword evidence="1" id="KW-0805">Transcription regulation</keyword>
<dbReference type="Gene3D" id="1.10.10.10">
    <property type="entry name" value="Winged helix-like DNA-binding domain superfamily/Winged helix DNA-binding domain"/>
    <property type="match status" value="1"/>
</dbReference>
<accession>A0A6A0B7J4</accession>
<evidence type="ECO:0000256" key="1">
    <source>
        <dbReference type="ARBA" id="ARBA00023015"/>
    </source>
</evidence>
<dbReference type="SMART" id="SM00347">
    <property type="entry name" value="HTH_MARR"/>
    <property type="match status" value="1"/>
</dbReference>
<dbReference type="InterPro" id="IPR036390">
    <property type="entry name" value="WH_DNA-bd_sf"/>
</dbReference>
<proteinExistence type="predicted"/>
<evidence type="ECO:0000256" key="3">
    <source>
        <dbReference type="ARBA" id="ARBA00023163"/>
    </source>
</evidence>
<dbReference type="GO" id="GO:0003700">
    <property type="term" value="F:DNA-binding transcription factor activity"/>
    <property type="evidence" value="ECO:0007669"/>
    <property type="project" value="InterPro"/>
</dbReference>
<dbReference type="SUPFAM" id="SSF46785">
    <property type="entry name" value="Winged helix' DNA-binding domain"/>
    <property type="match status" value="1"/>
</dbReference>
<gene>
    <name evidence="5" type="ORF">Hs20B_08360</name>
</gene>
<evidence type="ECO:0000259" key="4">
    <source>
        <dbReference type="PROSITE" id="PS50995"/>
    </source>
</evidence>
<feature type="domain" description="HTH marR-type" evidence="4">
    <location>
        <begin position="1"/>
        <end position="112"/>
    </location>
</feature>
<dbReference type="InterPro" id="IPR036388">
    <property type="entry name" value="WH-like_DNA-bd_sf"/>
</dbReference>
<dbReference type="PANTHER" id="PTHR35790">
    <property type="entry name" value="HTH-TYPE TRANSCRIPTIONAL REGULATOR PCHR"/>
    <property type="match status" value="1"/>
</dbReference>
<dbReference type="InterPro" id="IPR052067">
    <property type="entry name" value="Metal_resp_HTH_trans_reg"/>
</dbReference>
<organism evidence="5 6">
    <name type="scientific">Pseudolactococcus insecticola</name>
    <dbReference type="NCBI Taxonomy" id="2709158"/>
    <lineage>
        <taxon>Bacteria</taxon>
        <taxon>Bacillati</taxon>
        <taxon>Bacillota</taxon>
        <taxon>Bacilli</taxon>
        <taxon>Lactobacillales</taxon>
        <taxon>Streptococcaceae</taxon>
        <taxon>Pseudolactococcus</taxon>
    </lineage>
</organism>
<comment type="caution">
    <text evidence="5">The sequence shown here is derived from an EMBL/GenBank/DDBJ whole genome shotgun (WGS) entry which is preliminary data.</text>
</comment>
<dbReference type="Pfam" id="PF01047">
    <property type="entry name" value="MarR"/>
    <property type="match status" value="1"/>
</dbReference>
<evidence type="ECO:0000313" key="6">
    <source>
        <dbReference type="Proteomes" id="UP000475928"/>
    </source>
</evidence>
<name>A0A6A0B7J4_9LACT</name>
<dbReference type="GO" id="GO:0003677">
    <property type="term" value="F:DNA binding"/>
    <property type="evidence" value="ECO:0007669"/>
    <property type="project" value="UniProtKB-KW"/>
</dbReference>
<dbReference type="AlphaFoldDB" id="A0A6A0B7J4"/>